<gene>
    <name evidence="2" type="ORF">FNA46_14545</name>
</gene>
<organism evidence="2 3">
    <name type="scientific">Rhizobium straminoryzae</name>
    <dbReference type="NCBI Taxonomy" id="1387186"/>
    <lineage>
        <taxon>Bacteria</taxon>
        <taxon>Pseudomonadati</taxon>
        <taxon>Pseudomonadota</taxon>
        <taxon>Alphaproteobacteria</taxon>
        <taxon>Hyphomicrobiales</taxon>
        <taxon>Rhizobiaceae</taxon>
        <taxon>Rhizobium/Agrobacterium group</taxon>
        <taxon>Rhizobium</taxon>
    </lineage>
</organism>
<dbReference type="Proteomes" id="UP000316801">
    <property type="component" value="Unassembled WGS sequence"/>
</dbReference>
<comment type="caution">
    <text evidence="2">The sequence shown here is derived from an EMBL/GenBank/DDBJ whole genome shotgun (WGS) entry which is preliminary data.</text>
</comment>
<dbReference type="AlphaFoldDB" id="A0A549T7G8"/>
<dbReference type="InterPro" id="IPR042095">
    <property type="entry name" value="SUMF_sf"/>
</dbReference>
<dbReference type="PANTHER" id="PTHR23150:SF19">
    <property type="entry name" value="FORMYLGLYCINE-GENERATING ENZYME"/>
    <property type="match status" value="1"/>
</dbReference>
<dbReference type="GO" id="GO:0120147">
    <property type="term" value="F:formylglycine-generating oxidase activity"/>
    <property type="evidence" value="ECO:0007669"/>
    <property type="project" value="TreeGrafter"/>
</dbReference>
<dbReference type="InterPro" id="IPR051043">
    <property type="entry name" value="Sulfatase_Mod_Factor_Kinase"/>
</dbReference>
<sequence>MIARVDRLRQVLLDHALTLGPSPLMARPDGSVATLAEGYIPLLVNFTEEDKAAKGLRKLKEQAEPEPPVYFSALEMARDHDALLLVGETGSGKTTFARHLALGLAEGGLAPKPVVRNEFGLVRDEAWLPAGEPAGRARVLPLCVTLKPSRRFHALLEARMPGIEALLSAEDWVSGEDSLLIVLDGLEIVGAGARQLLEDAARFKAQFRGVRLLALAETAATAALVPPAPFVRHALLPLLATQRIAAAKRLAGLDVRESRIGLGAAAANPAQFAMALSAATASETAEDITDAWLDRIAGEPQTARLICGLAADALSGKLQEADLLPVQRVRQLLAARHLSGEPAEAAVDPFRRQPSLYAPVLRSIAARLAGSGKAASLVEQLIAGEGEAALRGALLACEFEMAPVLRDAVKDRLLMIVTTGALTAVERERAGRRLSAWGDPRDLEALAEVPAGTFTFGANTHPNSAPPHALTLPAFRIGLYPVTNRSYGAFVRETGRLWRSPDGFDAERLSAPATDLTWRDAMAYCDWLTARWQAEGRIGANESVRLPTEPEWERAARGDQPDRGEAITYPWGQHWQEDSANSEEAGFNTTCTVGLFARGRSPYGCFDMAGQVWEWCTTLWGDDMATPHFRYPYAEDGREAEDAGPAIRRVLRGGCFSSGWQKACATYRGSLEPDGFWRGNGFRVVVAPKG</sequence>
<dbReference type="Gene3D" id="3.40.50.300">
    <property type="entry name" value="P-loop containing nucleotide triphosphate hydrolases"/>
    <property type="match status" value="1"/>
</dbReference>
<protein>
    <submittedName>
        <fullName evidence="2">SUMF1/EgtB/PvdOfamily nonheme iron enzyme</fullName>
    </submittedName>
</protein>
<dbReference type="InterPro" id="IPR025662">
    <property type="entry name" value="Sigma_54_int_dom_ATP-bd_1"/>
</dbReference>
<dbReference type="InterPro" id="IPR005532">
    <property type="entry name" value="SUMF_dom"/>
</dbReference>
<dbReference type="SUPFAM" id="SSF56436">
    <property type="entry name" value="C-type lectin-like"/>
    <property type="match status" value="1"/>
</dbReference>
<evidence type="ECO:0000313" key="2">
    <source>
        <dbReference type="EMBL" id="TRL37828.1"/>
    </source>
</evidence>
<dbReference type="PROSITE" id="PS00675">
    <property type="entry name" value="SIGMA54_INTERACT_1"/>
    <property type="match status" value="1"/>
</dbReference>
<proteinExistence type="predicted"/>
<dbReference type="Pfam" id="PF03781">
    <property type="entry name" value="FGE-sulfatase"/>
    <property type="match status" value="1"/>
</dbReference>
<dbReference type="EMBL" id="VJMG01000038">
    <property type="protein sequence ID" value="TRL37828.1"/>
    <property type="molecule type" value="Genomic_DNA"/>
</dbReference>
<dbReference type="Gene3D" id="3.90.1580.10">
    <property type="entry name" value="paralog of FGE (formylglycine-generating enzyme)"/>
    <property type="match status" value="1"/>
</dbReference>
<dbReference type="RefSeq" id="WP_143125934.1">
    <property type="nucleotide sequence ID" value="NZ_VJMG01000038.1"/>
</dbReference>
<feature type="domain" description="Sulfatase-modifying factor enzyme-like" evidence="1">
    <location>
        <begin position="447"/>
        <end position="685"/>
    </location>
</feature>
<dbReference type="InterPro" id="IPR027417">
    <property type="entry name" value="P-loop_NTPase"/>
</dbReference>
<name>A0A549T7G8_9HYPH</name>
<dbReference type="InterPro" id="IPR016187">
    <property type="entry name" value="CTDL_fold"/>
</dbReference>
<evidence type="ECO:0000259" key="1">
    <source>
        <dbReference type="Pfam" id="PF03781"/>
    </source>
</evidence>
<keyword evidence="3" id="KW-1185">Reference proteome</keyword>
<reference evidence="2 3" key="1">
    <citation type="submission" date="2019-07" db="EMBL/GenBank/DDBJ databases">
        <title>Ln-dependent methylotrophs.</title>
        <authorList>
            <person name="Tani A."/>
        </authorList>
    </citation>
    <scope>NUCLEOTIDE SEQUENCE [LARGE SCALE GENOMIC DNA]</scope>
    <source>
        <strain evidence="2 3">SM12</strain>
    </source>
</reference>
<evidence type="ECO:0000313" key="3">
    <source>
        <dbReference type="Proteomes" id="UP000316801"/>
    </source>
</evidence>
<dbReference type="PANTHER" id="PTHR23150">
    <property type="entry name" value="SULFATASE MODIFYING FACTOR 1, 2"/>
    <property type="match status" value="1"/>
</dbReference>
<dbReference type="SUPFAM" id="SSF52540">
    <property type="entry name" value="P-loop containing nucleoside triphosphate hydrolases"/>
    <property type="match status" value="1"/>
</dbReference>
<accession>A0A549T7G8</accession>